<evidence type="ECO:0000313" key="3">
    <source>
        <dbReference type="EMBL" id="PIO67423.1"/>
    </source>
</evidence>
<gene>
    <name evidence="3" type="ORF">TELCIR_10828</name>
</gene>
<dbReference type="EC" id="2.7.7.49" evidence="1"/>
<reference evidence="3 4" key="1">
    <citation type="submission" date="2015-09" db="EMBL/GenBank/DDBJ databases">
        <title>Draft genome of the parasitic nematode Teladorsagia circumcincta isolate WARC Sus (inbred).</title>
        <authorList>
            <person name="Mitreva M."/>
        </authorList>
    </citation>
    <scope>NUCLEOTIDE SEQUENCE [LARGE SCALE GENOMIC DNA]</scope>
    <source>
        <strain evidence="3 4">S</strain>
    </source>
</reference>
<evidence type="ECO:0000259" key="2">
    <source>
        <dbReference type="Pfam" id="PF17921"/>
    </source>
</evidence>
<feature type="domain" description="Integrase zinc-binding" evidence="2">
    <location>
        <begin position="13"/>
        <end position="66"/>
    </location>
</feature>
<dbReference type="AlphaFoldDB" id="A0A2G9UB62"/>
<evidence type="ECO:0000313" key="4">
    <source>
        <dbReference type="Proteomes" id="UP000230423"/>
    </source>
</evidence>
<dbReference type="EMBL" id="KZ347603">
    <property type="protein sequence ID" value="PIO67423.1"/>
    <property type="molecule type" value="Genomic_DNA"/>
</dbReference>
<dbReference type="OrthoDB" id="5818961at2759"/>
<dbReference type="InterPro" id="IPR041588">
    <property type="entry name" value="Integrase_H2C2"/>
</dbReference>
<dbReference type="PANTHER" id="PTHR37984">
    <property type="entry name" value="PROTEIN CBG26694"/>
    <property type="match status" value="1"/>
</dbReference>
<dbReference type="PANTHER" id="PTHR37984:SF5">
    <property type="entry name" value="PROTEIN NYNRIN-LIKE"/>
    <property type="match status" value="1"/>
</dbReference>
<name>A0A2G9UB62_TELCI</name>
<accession>A0A2G9UB62</accession>
<dbReference type="Proteomes" id="UP000230423">
    <property type="component" value="Unassembled WGS sequence"/>
</dbReference>
<sequence>MSHVPAVWEPHLIPPALQPTLIKALHEGHPGMNRMKALARSHVFLMKISDDSKELVRTCAACQEAAKSPVENTLRSCSRPDASWSRIRIDFAGPIHGTSYLAIVDAFSKWPEATLVQAVHSTSVFPNGSEMIDDRGHHKIHLLWKMPV</sequence>
<dbReference type="Pfam" id="PF17921">
    <property type="entry name" value="Integrase_H2C2"/>
    <property type="match status" value="1"/>
</dbReference>
<organism evidence="3 4">
    <name type="scientific">Teladorsagia circumcincta</name>
    <name type="common">Brown stomach worm</name>
    <name type="synonym">Ostertagia circumcincta</name>
    <dbReference type="NCBI Taxonomy" id="45464"/>
    <lineage>
        <taxon>Eukaryota</taxon>
        <taxon>Metazoa</taxon>
        <taxon>Ecdysozoa</taxon>
        <taxon>Nematoda</taxon>
        <taxon>Chromadorea</taxon>
        <taxon>Rhabditida</taxon>
        <taxon>Rhabditina</taxon>
        <taxon>Rhabditomorpha</taxon>
        <taxon>Strongyloidea</taxon>
        <taxon>Trichostrongylidae</taxon>
        <taxon>Teladorsagia</taxon>
    </lineage>
</organism>
<protein>
    <recommendedName>
        <fullName evidence="1">RNA-directed DNA polymerase</fullName>
        <ecNumber evidence="1">2.7.7.49</ecNumber>
    </recommendedName>
</protein>
<keyword evidence="4" id="KW-1185">Reference proteome</keyword>
<proteinExistence type="predicted"/>
<dbReference type="InterPro" id="IPR050951">
    <property type="entry name" value="Retrovirus_Pol_polyprotein"/>
</dbReference>
<evidence type="ECO:0000256" key="1">
    <source>
        <dbReference type="ARBA" id="ARBA00012493"/>
    </source>
</evidence>
<dbReference type="Gene3D" id="1.10.340.70">
    <property type="match status" value="1"/>
</dbReference>
<dbReference type="GO" id="GO:0003964">
    <property type="term" value="F:RNA-directed DNA polymerase activity"/>
    <property type="evidence" value="ECO:0007669"/>
    <property type="project" value="UniProtKB-EC"/>
</dbReference>